<dbReference type="PANTHER" id="PTHR43179">
    <property type="entry name" value="RHAMNOSYLTRANSFERASE WBBL"/>
    <property type="match status" value="1"/>
</dbReference>
<dbReference type="Proteomes" id="UP000286912">
    <property type="component" value="Unassembled WGS sequence"/>
</dbReference>
<dbReference type="AlphaFoldDB" id="A0A3S0ZF11"/>
<name>A0A3S0ZF11_9GAMM</name>
<dbReference type="Pfam" id="PF00535">
    <property type="entry name" value="Glycos_transf_2"/>
    <property type="match status" value="1"/>
</dbReference>
<feature type="domain" description="Glycosyltransferase 2-like" evidence="4">
    <location>
        <begin position="9"/>
        <end position="135"/>
    </location>
</feature>
<accession>A0A3S0ZF11</accession>
<dbReference type="NCBIfam" id="TIGR01556">
    <property type="entry name" value="rhamnosyltran"/>
    <property type="match status" value="1"/>
</dbReference>
<evidence type="ECO:0000259" key="4">
    <source>
        <dbReference type="Pfam" id="PF00535"/>
    </source>
</evidence>
<dbReference type="InterPro" id="IPR029044">
    <property type="entry name" value="Nucleotide-diphossugar_trans"/>
</dbReference>
<comment type="similarity">
    <text evidence="1">Belongs to the glycosyltransferase 2 family.</text>
</comment>
<dbReference type="InterPro" id="IPR006446">
    <property type="entry name" value="RhaTrfase"/>
</dbReference>
<keyword evidence="3 5" id="KW-0808">Transferase</keyword>
<organism evidence="5 6">
    <name type="scientific">Vreelandella populi</name>
    <dbReference type="NCBI Taxonomy" id="2498858"/>
    <lineage>
        <taxon>Bacteria</taxon>
        <taxon>Pseudomonadati</taxon>
        <taxon>Pseudomonadota</taxon>
        <taxon>Gammaproteobacteria</taxon>
        <taxon>Oceanospirillales</taxon>
        <taxon>Halomonadaceae</taxon>
        <taxon>Vreelandella</taxon>
    </lineage>
</organism>
<protein>
    <submittedName>
        <fullName evidence="5">Glycosyltransferase family 2 protein</fullName>
    </submittedName>
</protein>
<sequence length="296" mass="33353">MANPETTAVIVTYHPALDVLGELVNRLRNQVKTILIVDNGSDENIAAWNAAQQHAADHIIALKENAGIAAAQNAGIAWAKQQGASHVLLMDQDSLPAHDMVAELHAALTDKPSAAAAGPRYMDRRQKNPPPFLQIRNWRLFRHSCETSCDVLPVDYLIASGCLIPMPVFDKVGDMRDDLFIDYVDIEWGLRAGHHGFQSYGVCSAHMEHSLGEAPIKFRGRKIPLHSPLRHYYHFRNAVLLYRTGWVPLQWKCVDAWRLLLKYGFYTLYAKPRRQHFMKMTSGLLHGLIGRAGKYK</sequence>
<keyword evidence="2" id="KW-0328">Glycosyltransferase</keyword>
<dbReference type="PANTHER" id="PTHR43179:SF12">
    <property type="entry name" value="GALACTOFURANOSYLTRANSFERASE GLFT2"/>
    <property type="match status" value="1"/>
</dbReference>
<evidence type="ECO:0000313" key="5">
    <source>
        <dbReference type="EMBL" id="RUR46775.1"/>
    </source>
</evidence>
<dbReference type="Gene3D" id="3.90.550.10">
    <property type="entry name" value="Spore Coat Polysaccharide Biosynthesis Protein SpsA, Chain A"/>
    <property type="match status" value="1"/>
</dbReference>
<dbReference type="InterPro" id="IPR001173">
    <property type="entry name" value="Glyco_trans_2-like"/>
</dbReference>
<gene>
    <name evidence="5" type="ORF">ELY37_08455</name>
</gene>
<evidence type="ECO:0000256" key="2">
    <source>
        <dbReference type="ARBA" id="ARBA00022676"/>
    </source>
</evidence>
<evidence type="ECO:0000256" key="1">
    <source>
        <dbReference type="ARBA" id="ARBA00006739"/>
    </source>
</evidence>
<evidence type="ECO:0000313" key="6">
    <source>
        <dbReference type="Proteomes" id="UP000286912"/>
    </source>
</evidence>
<reference evidence="5 6" key="1">
    <citation type="submission" date="2018-12" db="EMBL/GenBank/DDBJ databases">
        <title>three novel Halomonas strain isolated from plants.</title>
        <authorList>
            <person name="Sun C."/>
        </authorList>
    </citation>
    <scope>NUCLEOTIDE SEQUENCE [LARGE SCALE GENOMIC DNA]</scope>
    <source>
        <strain evidence="5 6">RC</strain>
    </source>
</reference>
<dbReference type="OrthoDB" id="9771846at2"/>
<evidence type="ECO:0000256" key="3">
    <source>
        <dbReference type="ARBA" id="ARBA00022679"/>
    </source>
</evidence>
<dbReference type="CDD" id="cd02526">
    <property type="entry name" value="GT2_RfbF_like"/>
    <property type="match status" value="1"/>
</dbReference>
<comment type="caution">
    <text evidence="5">The sequence shown here is derived from an EMBL/GenBank/DDBJ whole genome shotgun (WGS) entry which is preliminary data.</text>
</comment>
<keyword evidence="6" id="KW-1185">Reference proteome</keyword>
<proteinExistence type="inferred from homology"/>
<dbReference type="EMBL" id="RZHD01000005">
    <property type="protein sequence ID" value="RUR46775.1"/>
    <property type="molecule type" value="Genomic_DNA"/>
</dbReference>
<dbReference type="GO" id="GO:0016757">
    <property type="term" value="F:glycosyltransferase activity"/>
    <property type="evidence" value="ECO:0007669"/>
    <property type="project" value="UniProtKB-KW"/>
</dbReference>
<dbReference type="SUPFAM" id="SSF53448">
    <property type="entry name" value="Nucleotide-diphospho-sugar transferases"/>
    <property type="match status" value="1"/>
</dbReference>